<keyword evidence="6 9" id="KW-0238">DNA-binding</keyword>
<dbReference type="GO" id="GO:0044781">
    <property type="term" value="P:bacterial-type flagellum organization"/>
    <property type="evidence" value="ECO:0007669"/>
    <property type="project" value="UniProtKB-KW"/>
</dbReference>
<evidence type="ECO:0000256" key="5">
    <source>
        <dbReference type="ARBA" id="ARBA00023015"/>
    </source>
</evidence>
<dbReference type="EMBL" id="OFSQ01000035">
    <property type="protein sequence ID" value="SOY62958.1"/>
    <property type="molecule type" value="Genomic_DNA"/>
</dbReference>
<comment type="similarity">
    <text evidence="9">Belongs to the FlhC family.</text>
</comment>
<keyword evidence="7 9" id="KW-0010">Activator</keyword>
<reference evidence="10" key="1">
    <citation type="submission" date="2018-01" db="EMBL/GenBank/DDBJ databases">
        <authorList>
            <person name="Clerissi C."/>
        </authorList>
    </citation>
    <scope>NUCLEOTIDE SEQUENCE</scope>
    <source>
        <strain evidence="10">Cupriavidus sp. LMG 19464</strain>
    </source>
</reference>
<dbReference type="Pfam" id="PF05280">
    <property type="entry name" value="FlhC"/>
    <property type="match status" value="1"/>
</dbReference>
<evidence type="ECO:0000256" key="4">
    <source>
        <dbReference type="ARBA" id="ARBA00022833"/>
    </source>
</evidence>
<evidence type="ECO:0000313" key="10">
    <source>
        <dbReference type="EMBL" id="SOY62958.1"/>
    </source>
</evidence>
<feature type="binding site" evidence="9">
    <location>
        <position position="193"/>
    </location>
    <ligand>
        <name>Zn(2+)</name>
        <dbReference type="ChEBI" id="CHEBI:29105"/>
    </ligand>
</feature>
<evidence type="ECO:0000256" key="2">
    <source>
        <dbReference type="ARBA" id="ARBA00022723"/>
    </source>
</evidence>
<dbReference type="InterPro" id="IPR007944">
    <property type="entry name" value="FlhC"/>
</dbReference>
<comment type="subunit">
    <text evidence="9">Heterohexamer composed of two FlhC and four FlhD subunits. Each FlhC binds a FlhD dimer, forming a heterotrimer, and a hexamer assembles by dimerization of two heterotrimers.</text>
</comment>
<keyword evidence="5 9" id="KW-0805">Transcription regulation</keyword>
<feature type="binding site" evidence="9">
    <location>
        <position position="176"/>
    </location>
    <ligand>
        <name>Zn(2+)</name>
        <dbReference type="ChEBI" id="CHEBI:29105"/>
    </ligand>
</feature>
<dbReference type="SUPFAM" id="SSF160930">
    <property type="entry name" value="FlhC-like"/>
    <property type="match status" value="1"/>
</dbReference>
<keyword evidence="10" id="KW-0282">Flagellum</keyword>
<dbReference type="NCBIfam" id="NF009365">
    <property type="entry name" value="PRK12722.1"/>
    <property type="match status" value="1"/>
</dbReference>
<evidence type="ECO:0000256" key="8">
    <source>
        <dbReference type="ARBA" id="ARBA00023163"/>
    </source>
</evidence>
<comment type="subcellular location">
    <subcellularLocation>
        <location evidence="9">Cytoplasm</location>
    </subcellularLocation>
</comment>
<keyword evidence="10" id="KW-0966">Cell projection</keyword>
<evidence type="ECO:0000256" key="7">
    <source>
        <dbReference type="ARBA" id="ARBA00023159"/>
    </source>
</evidence>
<feature type="binding site" evidence="9">
    <location>
        <position position="173"/>
    </location>
    <ligand>
        <name>Zn(2+)</name>
        <dbReference type="ChEBI" id="CHEBI:29105"/>
    </ligand>
</feature>
<keyword evidence="1 9" id="KW-0963">Cytoplasm</keyword>
<comment type="function">
    <text evidence="9">Functions in complex with FlhD as a master transcriptional regulator that regulates transcription of several flagellar and non-flagellar operons by binding to their promoter region. Activates expression of class 2 flagellar genes, including fliA, which is a flagellum-specific sigma factor that turns on the class 3 genes. Also regulates genes whose products function in a variety of physiological pathways.</text>
</comment>
<evidence type="ECO:0000256" key="3">
    <source>
        <dbReference type="ARBA" id="ARBA00022795"/>
    </source>
</evidence>
<comment type="cofactor">
    <cofactor evidence="9">
        <name>Zn(2+)</name>
        <dbReference type="ChEBI" id="CHEBI:29105"/>
    </cofactor>
    <text evidence="9">Binds 1 zinc ion per subunit.</text>
</comment>
<name>A0A375C547_9BURK</name>
<dbReference type="GO" id="GO:0003677">
    <property type="term" value="F:DNA binding"/>
    <property type="evidence" value="ECO:0007669"/>
    <property type="project" value="UniProtKB-UniRule"/>
</dbReference>
<protein>
    <recommendedName>
        <fullName evidence="9">Flagellar transcriptional regulator FlhC</fullName>
    </recommendedName>
</protein>
<dbReference type="HAMAP" id="MF_01891">
    <property type="entry name" value="FhlC"/>
    <property type="match status" value="1"/>
</dbReference>
<evidence type="ECO:0000256" key="1">
    <source>
        <dbReference type="ARBA" id="ARBA00022490"/>
    </source>
</evidence>
<keyword evidence="8 9" id="KW-0804">Transcription</keyword>
<keyword evidence="4 9" id="KW-0862">Zinc</keyword>
<organism evidence="10">
    <name type="scientific">Cupriavidus taiwanensis</name>
    <dbReference type="NCBI Taxonomy" id="164546"/>
    <lineage>
        <taxon>Bacteria</taxon>
        <taxon>Pseudomonadati</taxon>
        <taxon>Pseudomonadota</taxon>
        <taxon>Betaproteobacteria</taxon>
        <taxon>Burkholderiales</taxon>
        <taxon>Burkholderiaceae</taxon>
        <taxon>Cupriavidus</taxon>
    </lineage>
</organism>
<dbReference type="GO" id="GO:1902208">
    <property type="term" value="P:regulation of bacterial-type flagellum assembly"/>
    <property type="evidence" value="ECO:0007669"/>
    <property type="project" value="UniProtKB-UniRule"/>
</dbReference>
<dbReference type="GO" id="GO:0045893">
    <property type="term" value="P:positive regulation of DNA-templated transcription"/>
    <property type="evidence" value="ECO:0007669"/>
    <property type="project" value="InterPro"/>
</dbReference>
<proteinExistence type="inferred from homology"/>
<dbReference type="Proteomes" id="UP000256780">
    <property type="component" value="Chromosome CBM2587_b"/>
</dbReference>
<accession>A0A375C547</accession>
<keyword evidence="3 9" id="KW-1005">Bacterial flagellum biogenesis</keyword>
<dbReference type="AlphaFoldDB" id="A0A375C547"/>
<comment type="caution">
    <text evidence="10">The sequence shown here is derived from an EMBL/GenBank/DDBJ whole genome shotgun (WGS) entry which is preliminary data.</text>
</comment>
<gene>
    <name evidence="9 10" type="primary">flhC</name>
    <name evidence="10" type="ORF">CBM2587_B60045</name>
</gene>
<keyword evidence="10" id="KW-0969">Cilium</keyword>
<dbReference type="GO" id="GO:0005737">
    <property type="term" value="C:cytoplasm"/>
    <property type="evidence" value="ECO:0007669"/>
    <property type="project" value="UniProtKB-SubCell"/>
</dbReference>
<evidence type="ECO:0000256" key="6">
    <source>
        <dbReference type="ARBA" id="ARBA00023125"/>
    </source>
</evidence>
<evidence type="ECO:0000256" key="9">
    <source>
        <dbReference type="HAMAP-Rule" id="MF_01891"/>
    </source>
</evidence>
<keyword evidence="2 9" id="KW-0479">Metal-binding</keyword>
<feature type="binding site" evidence="9">
    <location>
        <position position="196"/>
    </location>
    <ligand>
        <name>Zn(2+)</name>
        <dbReference type="ChEBI" id="CHEBI:29105"/>
    </ligand>
</feature>
<sequence>MRTAPHRAPAQEEIMDTHAVAAMGGPVAATSSPLPAPAGKSVLQEMEQTRLAIEMIGLGARLQVLEAEVSLPRVRLTRLYRELCGASPPKGMLPFSTDWFLAWRPNAHASMLLGAYRFMVRAGLLDRIHATLAAFRLYREHLCVTGEAAQLSFTRAWMLVRFHERGMLRLARCRCCHGEFVVRADDARQRHICGLCQPPPRAGKCRTPRPPRNGAPAGA</sequence>
<dbReference type="GO" id="GO:0008270">
    <property type="term" value="F:zinc ion binding"/>
    <property type="evidence" value="ECO:0007669"/>
    <property type="project" value="UniProtKB-UniRule"/>
</dbReference>